<evidence type="ECO:0000256" key="3">
    <source>
        <dbReference type="RuleBase" id="RU003457"/>
    </source>
</evidence>
<dbReference type="AlphaFoldDB" id="A0AAW6QCW7"/>
<dbReference type="Proteomes" id="UP001214976">
    <property type="component" value="Unassembled WGS sequence"/>
</dbReference>
<dbReference type="RefSeq" id="WP_317477395.1">
    <property type="nucleotide sequence ID" value="NZ_JARQTQ010000006.1"/>
</dbReference>
<accession>A0AAW6QCW7</accession>
<dbReference type="InterPro" id="IPR041602">
    <property type="entry name" value="Quercetinase_C"/>
</dbReference>
<name>A0AAW6QCW7_9PAST</name>
<comment type="caution">
    <text evidence="6">The sequence shown here is derived from an EMBL/GenBank/DDBJ whole genome shotgun (WGS) entry which is preliminary data.</text>
</comment>
<dbReference type="CDD" id="cd20311">
    <property type="entry name" value="cupin_Yhhw_C"/>
    <property type="match status" value="1"/>
</dbReference>
<evidence type="ECO:0000259" key="5">
    <source>
        <dbReference type="Pfam" id="PF17954"/>
    </source>
</evidence>
<comment type="similarity">
    <text evidence="1 3">Belongs to the pirin family.</text>
</comment>
<feature type="domain" description="Pirin N-terminal" evidence="4">
    <location>
        <begin position="7"/>
        <end position="119"/>
    </location>
</feature>
<gene>
    <name evidence="6" type="ORF">P7M15_07580</name>
</gene>
<comment type="cofactor">
    <cofactor evidence="2">
        <name>Fe cation</name>
        <dbReference type="ChEBI" id="CHEBI:24875"/>
    </cofactor>
    <text evidence="2">Binds 1 Fe cation per subunit.</text>
</comment>
<feature type="binding site" evidence="2">
    <location>
        <position position="103"/>
    </location>
    <ligand>
        <name>Fe cation</name>
        <dbReference type="ChEBI" id="CHEBI:24875"/>
    </ligand>
</feature>
<feature type="binding site" evidence="2">
    <location>
        <position position="101"/>
    </location>
    <ligand>
        <name>Fe cation</name>
        <dbReference type="ChEBI" id="CHEBI:24875"/>
    </ligand>
</feature>
<dbReference type="InterPro" id="IPR003829">
    <property type="entry name" value="Pirin_N_dom"/>
</dbReference>
<dbReference type="SUPFAM" id="SSF51182">
    <property type="entry name" value="RmlC-like cupins"/>
    <property type="match status" value="1"/>
</dbReference>
<sequence length="229" mass="26115">MLQVRKANERGYADHGWLKANHTFSFAGYYDPAHVHFSHLRVINEDFVAPTMGFGTHPHDNMEILTYVLEGRIAHKDSMGNVKEFNAGEFQFMSAGSGVTHSEFNPSNDEMLHLYQIWIIPNVKDNAPRYDQRRFADKEGATLILSPTGEGESFRVYQDMKLWRHQYKAGQTVDISLNSARNYWLQVVKGELKVNDIALSSSDAVGIRAEERAKIETSSDVEFLLFDLK</sequence>
<evidence type="ECO:0000259" key="4">
    <source>
        <dbReference type="Pfam" id="PF02678"/>
    </source>
</evidence>
<keyword evidence="2" id="KW-0408">Iron</keyword>
<dbReference type="GO" id="GO:0046872">
    <property type="term" value="F:metal ion binding"/>
    <property type="evidence" value="ECO:0007669"/>
    <property type="project" value="UniProtKB-KW"/>
</dbReference>
<evidence type="ECO:0000256" key="2">
    <source>
        <dbReference type="PIRSR" id="PIRSR006232-1"/>
    </source>
</evidence>
<evidence type="ECO:0000256" key="1">
    <source>
        <dbReference type="ARBA" id="ARBA00008416"/>
    </source>
</evidence>
<dbReference type="PANTHER" id="PTHR43212:SF3">
    <property type="entry name" value="QUERCETIN 2,3-DIOXYGENASE"/>
    <property type="match status" value="1"/>
</dbReference>
<feature type="binding site" evidence="2">
    <location>
        <position position="59"/>
    </location>
    <ligand>
        <name>Fe cation</name>
        <dbReference type="ChEBI" id="CHEBI:24875"/>
    </ligand>
</feature>
<dbReference type="InterPro" id="IPR014710">
    <property type="entry name" value="RmlC-like_jellyroll"/>
</dbReference>
<dbReference type="PIRSF" id="PIRSF006232">
    <property type="entry name" value="Pirin"/>
    <property type="match status" value="1"/>
</dbReference>
<dbReference type="InterPro" id="IPR011051">
    <property type="entry name" value="RmlC_Cupin_sf"/>
</dbReference>
<evidence type="ECO:0000313" key="7">
    <source>
        <dbReference type="Proteomes" id="UP001214976"/>
    </source>
</evidence>
<feature type="domain" description="Quercetin 2,3-dioxygenase C-terminal cupin" evidence="5">
    <location>
        <begin position="143"/>
        <end position="228"/>
    </location>
</feature>
<dbReference type="Pfam" id="PF17954">
    <property type="entry name" value="Pirin_C_2"/>
    <property type="match status" value="1"/>
</dbReference>
<dbReference type="PANTHER" id="PTHR43212">
    <property type="entry name" value="QUERCETIN 2,3-DIOXYGENASE"/>
    <property type="match status" value="1"/>
</dbReference>
<proteinExistence type="inferred from homology"/>
<protein>
    <submittedName>
        <fullName evidence="6">Pirin family protein</fullName>
    </submittedName>
</protein>
<dbReference type="CDD" id="cd02910">
    <property type="entry name" value="cupin_Yhhw_N"/>
    <property type="match status" value="1"/>
</dbReference>
<reference evidence="6" key="1">
    <citation type="submission" date="2023-03" db="EMBL/GenBank/DDBJ databases">
        <title>Classification of Bisgaard taxon 6 and taxon 10 as Exercitatus varius gen. nov., spec. nov.</title>
        <authorList>
            <person name="Christensen H."/>
        </authorList>
    </citation>
    <scope>NUCLEOTIDE SEQUENCE</scope>
    <source>
        <strain evidence="6">86116</strain>
    </source>
</reference>
<feature type="binding site" evidence="2">
    <location>
        <position position="57"/>
    </location>
    <ligand>
        <name>Fe cation</name>
        <dbReference type="ChEBI" id="CHEBI:24875"/>
    </ligand>
</feature>
<dbReference type="EMBL" id="JARQTW010000012">
    <property type="protein sequence ID" value="MDG2950376.1"/>
    <property type="molecule type" value="Genomic_DNA"/>
</dbReference>
<organism evidence="6 7">
    <name type="scientific">Exercitatus varius</name>
    <dbReference type="NCBI Taxonomy" id="67857"/>
    <lineage>
        <taxon>Bacteria</taxon>
        <taxon>Pseudomonadati</taxon>
        <taxon>Pseudomonadota</taxon>
        <taxon>Gammaproteobacteria</taxon>
        <taxon>Pasteurellales</taxon>
        <taxon>Pasteurellaceae</taxon>
        <taxon>Exercitatus</taxon>
    </lineage>
</organism>
<dbReference type="InterPro" id="IPR012093">
    <property type="entry name" value="Pirin"/>
</dbReference>
<evidence type="ECO:0000313" key="6">
    <source>
        <dbReference type="EMBL" id="MDG2950376.1"/>
    </source>
</evidence>
<keyword evidence="2" id="KW-0479">Metal-binding</keyword>
<dbReference type="Pfam" id="PF02678">
    <property type="entry name" value="Pirin"/>
    <property type="match status" value="1"/>
</dbReference>
<dbReference type="Gene3D" id="2.60.120.10">
    <property type="entry name" value="Jelly Rolls"/>
    <property type="match status" value="2"/>
</dbReference>